<dbReference type="Gene3D" id="1.10.530.10">
    <property type="match status" value="1"/>
</dbReference>
<dbReference type="InterPro" id="IPR023346">
    <property type="entry name" value="Lysozyme-like_dom_sf"/>
</dbReference>
<comment type="caution">
    <text evidence="1">The sequence shown here is derived from an EMBL/GenBank/DDBJ whole genome shotgun (WGS) entry which is preliminary data.</text>
</comment>
<organism evidence="1">
    <name type="scientific">marine sediment metagenome</name>
    <dbReference type="NCBI Taxonomy" id="412755"/>
    <lineage>
        <taxon>unclassified sequences</taxon>
        <taxon>metagenomes</taxon>
        <taxon>ecological metagenomes</taxon>
    </lineage>
</organism>
<protein>
    <recommendedName>
        <fullName evidence="2">Transglycosylase SLT domain-containing protein</fullName>
    </recommendedName>
</protein>
<sequence length="380" mass="42991">MNSLFASLRQLVLIFILTTLVQVPALAEEDQARDEPAAPAGWKAIVRNSPYWVSQGVYKNILTIRRWVLEESGYCSNPDRHILFDMRGEFLGWISNGDDSATTQKYLNDIRQSLHDDGRTDEWIAGDADTRGYPFALACDQPHVDLDASVNRYLGSQATDRVWGAWDDLSFATREQPGSLHDALMYIIQRRSEQNRFKLPEVLTRYLAGQILIESGGQVRAHSSANAKGILQLSPSALNDCQIKPQNYWHRLAQIDCALRLMHQNARNLQPAFDMRFGHLPQSKRNELFMLLLVQAYHGGASRVQALLDDEILAKPAEYFAAHHERFTAGDIAFGMVFHNLGRDRLGLASLYYVADVQLATETLCQTPKLRSAEFCAWRP</sequence>
<evidence type="ECO:0008006" key="2">
    <source>
        <dbReference type="Google" id="ProtNLM"/>
    </source>
</evidence>
<evidence type="ECO:0000313" key="1">
    <source>
        <dbReference type="EMBL" id="KKN59882.1"/>
    </source>
</evidence>
<name>A0A0F9SC78_9ZZZZ</name>
<dbReference type="EMBL" id="LAZR01000712">
    <property type="protein sequence ID" value="KKN59882.1"/>
    <property type="molecule type" value="Genomic_DNA"/>
</dbReference>
<proteinExistence type="predicted"/>
<reference evidence="1" key="1">
    <citation type="journal article" date="2015" name="Nature">
        <title>Complex archaea that bridge the gap between prokaryotes and eukaryotes.</title>
        <authorList>
            <person name="Spang A."/>
            <person name="Saw J.H."/>
            <person name="Jorgensen S.L."/>
            <person name="Zaremba-Niedzwiedzka K."/>
            <person name="Martijn J."/>
            <person name="Lind A.E."/>
            <person name="van Eijk R."/>
            <person name="Schleper C."/>
            <person name="Guy L."/>
            <person name="Ettema T.J."/>
        </authorList>
    </citation>
    <scope>NUCLEOTIDE SEQUENCE</scope>
</reference>
<dbReference type="AlphaFoldDB" id="A0A0F9SC78"/>
<dbReference type="SUPFAM" id="SSF53955">
    <property type="entry name" value="Lysozyme-like"/>
    <property type="match status" value="1"/>
</dbReference>
<accession>A0A0F9SC78</accession>
<gene>
    <name evidence="1" type="ORF">LCGC14_0537590</name>
</gene>